<dbReference type="OrthoDB" id="7170933at2"/>
<dbReference type="InParanoid" id="D9QG48"/>
<protein>
    <recommendedName>
        <fullName evidence="3">Methyltransferase type 11 domain-containing protein</fullName>
    </recommendedName>
</protein>
<dbReference type="BioCyc" id="BSUB633149:G1GM8-3299-MONOMER"/>
<dbReference type="SUPFAM" id="SSF53335">
    <property type="entry name" value="S-adenosyl-L-methionine-dependent methyltransferases"/>
    <property type="match status" value="1"/>
</dbReference>
<dbReference type="Proteomes" id="UP000002696">
    <property type="component" value="Chromosome"/>
</dbReference>
<sequence>MLIESSEILSSCKAALLRRLKVAGRTMLHLDSPVVSGPPVFNRGPGDQARHLDVRDGDVERAEDGWIGRDRDGRFDAAAGTVDIIWADQGLERLWPEQIVVFLSEARRLLSAGGVLILAGTNREVAGPAPRPARPVELTWAEAVALVQAAGFDITRPKGLLLARGPDGEPLEAVSDPSSAVFDMVTRAVAGADAPERSLVWWAEVRPSDRAVDVEHMDVLLQRAAAATARNSLALTDVSAASLPEGTVRVGRRLPLRAGRYRATVHVQRSGKASAPSSGVIEARVGSDEVVAQAQVDASSVGSRAWVPVHLEFELERPVDNFDVLFTPSGAGDIRVRPELDVASIFWKPMQAALA</sequence>
<evidence type="ECO:0000313" key="2">
    <source>
        <dbReference type="Proteomes" id="UP000002696"/>
    </source>
</evidence>
<reference evidence="2" key="1">
    <citation type="journal article" date="2011" name="J. Bacteriol.">
        <title>Genome sequences of eight morphologically diverse alphaproteobacteria.</title>
        <authorList>
            <consortium name="US DOE Joint Genome Institute"/>
            <person name="Brown P.J."/>
            <person name="Kysela D.T."/>
            <person name="Buechlein A."/>
            <person name="Hemmerich C."/>
            <person name="Brun Y.V."/>
        </authorList>
    </citation>
    <scope>NUCLEOTIDE SEQUENCE [LARGE SCALE GENOMIC DNA]</scope>
    <source>
        <strain evidence="2">ATCC 15264 / DSM 4735 / LMG 14903 / NBRC 16000 / CB 81</strain>
    </source>
</reference>
<dbReference type="eggNOG" id="COG2226">
    <property type="taxonomic scope" value="Bacteria"/>
</dbReference>
<keyword evidence="2" id="KW-1185">Reference proteome</keyword>
<evidence type="ECO:0000313" key="1">
    <source>
        <dbReference type="EMBL" id="ADL02590.1"/>
    </source>
</evidence>
<dbReference type="AlphaFoldDB" id="D9QG48"/>
<dbReference type="InterPro" id="IPR029063">
    <property type="entry name" value="SAM-dependent_MTases_sf"/>
</dbReference>
<organism evidence="1 2">
    <name type="scientific">Brevundimonas subvibrioides (strain ATCC 15264 / DSM 4735 / LMG 14903 / NBRC 16000 / CB 81)</name>
    <name type="common">Caulobacter subvibrioides</name>
    <dbReference type="NCBI Taxonomy" id="633149"/>
    <lineage>
        <taxon>Bacteria</taxon>
        <taxon>Pseudomonadati</taxon>
        <taxon>Pseudomonadota</taxon>
        <taxon>Alphaproteobacteria</taxon>
        <taxon>Caulobacterales</taxon>
        <taxon>Caulobacteraceae</taxon>
        <taxon>Brevundimonas</taxon>
    </lineage>
</organism>
<dbReference type="RefSeq" id="WP_013270690.1">
    <property type="nucleotide sequence ID" value="NC_014375.1"/>
</dbReference>
<dbReference type="HOGENOM" id="CLU_780040_0_0_5"/>
<dbReference type="Gene3D" id="3.40.50.150">
    <property type="entry name" value="Vaccinia Virus protein VP39"/>
    <property type="match status" value="1"/>
</dbReference>
<proteinExistence type="predicted"/>
<name>D9QG48_BRESC</name>
<dbReference type="KEGG" id="bsb:Bresu_3284"/>
<dbReference type="STRING" id="633149.Bresu_3284"/>
<gene>
    <name evidence="1" type="ordered locus">Bresu_3284</name>
</gene>
<evidence type="ECO:0008006" key="3">
    <source>
        <dbReference type="Google" id="ProtNLM"/>
    </source>
</evidence>
<accession>D9QG48</accession>
<dbReference type="EMBL" id="CP002102">
    <property type="protein sequence ID" value="ADL02590.1"/>
    <property type="molecule type" value="Genomic_DNA"/>
</dbReference>